<keyword evidence="2" id="KW-0472">Membrane</keyword>
<accession>A0A813KZR4</accession>
<evidence type="ECO:0000256" key="2">
    <source>
        <dbReference type="SAM" id="Phobius"/>
    </source>
</evidence>
<dbReference type="Proteomes" id="UP000626109">
    <property type="component" value="Unassembled WGS sequence"/>
</dbReference>
<evidence type="ECO:0000256" key="1">
    <source>
        <dbReference type="SAM" id="MobiDB-lite"/>
    </source>
</evidence>
<protein>
    <submittedName>
        <fullName evidence="3">Uncharacterized protein</fullName>
    </submittedName>
</protein>
<feature type="compositionally biased region" description="Pro residues" evidence="1">
    <location>
        <begin position="24"/>
        <end position="34"/>
    </location>
</feature>
<sequence>GGQSTTASVGTEAFPPATGWTPPDVTPEPRPPEYPWGDFLEGESEKVRVQRALPVAGGTRSTGARTSQVRDKLVVAVAIVSVVSVASLFALRTRWAHPSQYCSVTQLAVSGESRELQLSRALRAADVESSDFPAE</sequence>
<dbReference type="EMBL" id="CAJNNW010032876">
    <property type="protein sequence ID" value="CAE8715872.1"/>
    <property type="molecule type" value="Genomic_DNA"/>
</dbReference>
<evidence type="ECO:0000313" key="4">
    <source>
        <dbReference type="Proteomes" id="UP000626109"/>
    </source>
</evidence>
<keyword evidence="2" id="KW-0812">Transmembrane</keyword>
<organism evidence="3 4">
    <name type="scientific">Polarella glacialis</name>
    <name type="common">Dinoflagellate</name>
    <dbReference type="NCBI Taxonomy" id="89957"/>
    <lineage>
        <taxon>Eukaryota</taxon>
        <taxon>Sar</taxon>
        <taxon>Alveolata</taxon>
        <taxon>Dinophyceae</taxon>
        <taxon>Suessiales</taxon>
        <taxon>Suessiaceae</taxon>
        <taxon>Polarella</taxon>
    </lineage>
</organism>
<evidence type="ECO:0000313" key="3">
    <source>
        <dbReference type="EMBL" id="CAE8715872.1"/>
    </source>
</evidence>
<comment type="caution">
    <text evidence="3">The sequence shown here is derived from an EMBL/GenBank/DDBJ whole genome shotgun (WGS) entry which is preliminary data.</text>
</comment>
<name>A0A813KZR4_POLGL</name>
<feature type="non-terminal residue" evidence="3">
    <location>
        <position position="1"/>
    </location>
</feature>
<keyword evidence="2" id="KW-1133">Transmembrane helix</keyword>
<gene>
    <name evidence="3" type="ORF">PGLA2088_LOCUS38808</name>
</gene>
<feature type="region of interest" description="Disordered" evidence="1">
    <location>
        <begin position="1"/>
        <end position="39"/>
    </location>
</feature>
<dbReference type="AlphaFoldDB" id="A0A813KZR4"/>
<reference evidence="3" key="1">
    <citation type="submission" date="2021-02" db="EMBL/GenBank/DDBJ databases">
        <authorList>
            <person name="Dougan E. K."/>
            <person name="Rhodes N."/>
            <person name="Thang M."/>
            <person name="Chan C."/>
        </authorList>
    </citation>
    <scope>NUCLEOTIDE SEQUENCE</scope>
</reference>
<proteinExistence type="predicted"/>
<feature type="transmembrane region" description="Helical" evidence="2">
    <location>
        <begin position="73"/>
        <end position="91"/>
    </location>
</feature>